<keyword evidence="2" id="KW-0479">Metal-binding</keyword>
<dbReference type="Proteomes" id="UP000294947">
    <property type="component" value="Unassembled WGS sequence"/>
</dbReference>
<keyword evidence="1 2" id="KW-0456">Lyase</keyword>
<keyword evidence="2" id="KW-0460">Magnesium</keyword>
<organism evidence="3 4">
    <name type="scientific">Saccharopolyspora elongata</name>
    <dbReference type="NCBI Taxonomy" id="2530387"/>
    <lineage>
        <taxon>Bacteria</taxon>
        <taxon>Bacillati</taxon>
        <taxon>Actinomycetota</taxon>
        <taxon>Actinomycetes</taxon>
        <taxon>Pseudonocardiales</taxon>
        <taxon>Pseudonocardiaceae</taxon>
        <taxon>Saccharopolyspora</taxon>
    </lineage>
</organism>
<dbReference type="EMBL" id="SMKW01000078">
    <property type="protein sequence ID" value="TDD39328.1"/>
    <property type="molecule type" value="Genomic_DNA"/>
</dbReference>
<proteinExistence type="inferred from homology"/>
<dbReference type="SFLD" id="SFLDG01020">
    <property type="entry name" value="Terpene_Cyclase_Like_2"/>
    <property type="match status" value="1"/>
</dbReference>
<comment type="caution">
    <text evidence="3">The sequence shown here is derived from an EMBL/GenBank/DDBJ whole genome shotgun (WGS) entry which is preliminary data.</text>
</comment>
<dbReference type="PANTHER" id="PTHR35201">
    <property type="entry name" value="TERPENE SYNTHASE"/>
    <property type="match status" value="1"/>
</dbReference>
<dbReference type="InterPro" id="IPR008949">
    <property type="entry name" value="Isoprenoid_synthase_dom_sf"/>
</dbReference>
<dbReference type="AlphaFoldDB" id="A0A4R4Y4M3"/>
<dbReference type="SUPFAM" id="SSF48576">
    <property type="entry name" value="Terpenoid synthases"/>
    <property type="match status" value="1"/>
</dbReference>
<dbReference type="InterPro" id="IPR034686">
    <property type="entry name" value="Terpene_cyclase-like_2"/>
</dbReference>
<dbReference type="Gene3D" id="1.10.600.10">
    <property type="entry name" value="Farnesyl Diphosphate Synthase"/>
    <property type="match status" value="1"/>
</dbReference>
<dbReference type="Pfam" id="PF19086">
    <property type="entry name" value="Terpene_syn_C_2"/>
    <property type="match status" value="1"/>
</dbReference>
<dbReference type="GO" id="GO:0010333">
    <property type="term" value="F:terpene synthase activity"/>
    <property type="evidence" value="ECO:0007669"/>
    <property type="project" value="InterPro"/>
</dbReference>
<evidence type="ECO:0000313" key="4">
    <source>
        <dbReference type="Proteomes" id="UP000294947"/>
    </source>
</evidence>
<evidence type="ECO:0000256" key="1">
    <source>
        <dbReference type="ARBA" id="ARBA00023239"/>
    </source>
</evidence>
<gene>
    <name evidence="3" type="ORF">E1288_37325</name>
</gene>
<evidence type="ECO:0000256" key="2">
    <source>
        <dbReference type="RuleBase" id="RU366034"/>
    </source>
</evidence>
<keyword evidence="4" id="KW-1185">Reference proteome</keyword>
<accession>A0A4R4Y4M3</accession>
<evidence type="ECO:0000313" key="3">
    <source>
        <dbReference type="EMBL" id="TDD39328.1"/>
    </source>
</evidence>
<sequence length="385" mass="43766">MKMNKTRKEMARTTLFDCGEDQYYLPDLKTRLPLRQHSGVARTLGETRAWIKGFPEIRNWAPFCAPRGDIDLWLAQGFADVWISHQFTCGNVDTFRIICDLGGWMVMTDDVHSAPGPFRDADEATRNRALDRAIEILNGDGQEFDRNQPSSDTADVLVLGRCLSDVWYRLCRSAPPSIRARIARALQGTLESWKAEASDRGSGRCLTLDEFLERRDVYVGIDVDFPVLEFMLGIDLHSELEAHADAFSKIWRILRRYTSLVNDLYSFRKEYMAGKDLTNSIAAQCNMEHVRISDAVRKVVDLAESAEEEFIACREQFIATHPELTSGLLRYLECLGDIASGTAFYTRCSPRYHGVDHDWSEIGGGLVTIDTERTIIHPWVEEATR</sequence>
<reference evidence="3 4" key="1">
    <citation type="submission" date="2019-03" db="EMBL/GenBank/DDBJ databases">
        <title>Draft genome sequences of novel Actinobacteria.</title>
        <authorList>
            <person name="Sahin N."/>
            <person name="Ay H."/>
            <person name="Saygin H."/>
        </authorList>
    </citation>
    <scope>NUCLEOTIDE SEQUENCE [LARGE SCALE GENOMIC DNA]</scope>
    <source>
        <strain evidence="3 4">7K502</strain>
    </source>
</reference>
<dbReference type="GO" id="GO:0046872">
    <property type="term" value="F:metal ion binding"/>
    <property type="evidence" value="ECO:0007669"/>
    <property type="project" value="UniProtKB-KW"/>
</dbReference>
<comment type="similarity">
    <text evidence="2">Belongs to the terpene synthase family.</text>
</comment>
<dbReference type="OrthoDB" id="3652909at2"/>
<dbReference type="PANTHER" id="PTHR35201:SF4">
    <property type="entry name" value="BETA-PINACENE SYNTHASE-RELATED"/>
    <property type="match status" value="1"/>
</dbReference>
<dbReference type="SFLD" id="SFLDS00005">
    <property type="entry name" value="Isoprenoid_Synthase_Type_I"/>
    <property type="match status" value="1"/>
</dbReference>
<dbReference type="EC" id="4.2.3.-" evidence="2"/>
<protein>
    <recommendedName>
        <fullName evidence="2">Terpene synthase</fullName>
        <ecNumber evidence="2">4.2.3.-</ecNumber>
    </recommendedName>
</protein>
<comment type="cofactor">
    <cofactor evidence="2">
        <name>Mg(2+)</name>
        <dbReference type="ChEBI" id="CHEBI:18420"/>
    </cofactor>
</comment>
<name>A0A4R4Y4M3_9PSEU</name>